<keyword evidence="3" id="KW-1185">Reference proteome</keyword>
<proteinExistence type="predicted"/>
<evidence type="ECO:0000313" key="2">
    <source>
        <dbReference type="EMBL" id="KAA8906224.1"/>
    </source>
</evidence>
<dbReference type="AlphaFoldDB" id="A0A642V1Y5"/>
<dbReference type="GeneID" id="54779819"/>
<feature type="region of interest" description="Disordered" evidence="1">
    <location>
        <begin position="211"/>
        <end position="234"/>
    </location>
</feature>
<dbReference type="EMBL" id="SWFT01000036">
    <property type="protein sequence ID" value="KAA8906224.1"/>
    <property type="molecule type" value="Genomic_DNA"/>
</dbReference>
<evidence type="ECO:0000256" key="1">
    <source>
        <dbReference type="SAM" id="MobiDB-lite"/>
    </source>
</evidence>
<reference evidence="2 3" key="1">
    <citation type="submission" date="2019-07" db="EMBL/GenBank/DDBJ databases">
        <title>Genome assembly of two rare yeast pathogens: Diutina rugosa and Trichomonascus ciferrii.</title>
        <authorList>
            <person name="Mixao V."/>
            <person name="Saus E."/>
            <person name="Hansen A."/>
            <person name="Lass-Flor C."/>
            <person name="Gabaldon T."/>
        </authorList>
    </citation>
    <scope>NUCLEOTIDE SEQUENCE [LARGE SCALE GENOMIC DNA]</scope>
    <source>
        <strain evidence="2 3">CBS 613</strain>
    </source>
</reference>
<evidence type="ECO:0000313" key="3">
    <source>
        <dbReference type="Proteomes" id="UP000449547"/>
    </source>
</evidence>
<dbReference type="VEuPathDB" id="FungiDB:DIURU_001166"/>
<name>A0A642V1Y5_DIURU</name>
<dbReference type="Pfam" id="PF03525">
    <property type="entry name" value="Meiotic_rec114"/>
    <property type="match status" value="1"/>
</dbReference>
<gene>
    <name evidence="2" type="ORF">DIURU_001166</name>
</gene>
<dbReference type="InterPro" id="IPR004354">
    <property type="entry name" value="Meiotic_Rec114"/>
</dbReference>
<feature type="compositionally biased region" description="Polar residues" evidence="1">
    <location>
        <begin position="128"/>
        <end position="137"/>
    </location>
</feature>
<dbReference type="Proteomes" id="UP000449547">
    <property type="component" value="Unassembled WGS sequence"/>
</dbReference>
<dbReference type="RefSeq" id="XP_034014044.1">
    <property type="nucleotide sequence ID" value="XM_034153680.1"/>
</dbReference>
<comment type="caution">
    <text evidence="2">The sequence shown here is derived from an EMBL/GenBank/DDBJ whole genome shotgun (WGS) entry which is preliminary data.</text>
</comment>
<accession>A0A642V1Y5</accession>
<protein>
    <submittedName>
        <fullName evidence="2">Uncharacterized protein</fullName>
    </submittedName>
</protein>
<organism evidence="2 3">
    <name type="scientific">Diutina rugosa</name>
    <name type="common">Yeast</name>
    <name type="synonym">Candida rugosa</name>
    <dbReference type="NCBI Taxonomy" id="5481"/>
    <lineage>
        <taxon>Eukaryota</taxon>
        <taxon>Fungi</taxon>
        <taxon>Dikarya</taxon>
        <taxon>Ascomycota</taxon>
        <taxon>Saccharomycotina</taxon>
        <taxon>Pichiomycetes</taxon>
        <taxon>Debaryomycetaceae</taxon>
        <taxon>Diutina</taxon>
    </lineage>
</organism>
<sequence>MPTLSNFELRKFSTRANGDWKHYPRHGLAFSVLLTSESGMTITIRSKGTMIEKICYDGVNMRLELYPKSPRLGYKMVDDDTERVLARFQTCFASSGEFNEFMKKVSPLIGVIVVSGESSNEPPAVPSASPQNSQIPALSQPSPTPPYYQSPSQGYSPQMAMPPWAYPQAPYPWTCPPGYPAPMMTPPFSQQMDPGMYGNNGYFPMKAIDDGRTKRRQSLSQTSGLDQDFPPDHEDHHELIKFSKQDVDAILDILESSDCLETILPIINSRNFVKLVDKMERIWRV</sequence>
<dbReference type="GO" id="GO:0007131">
    <property type="term" value="P:reciprocal meiotic recombination"/>
    <property type="evidence" value="ECO:0007669"/>
    <property type="project" value="InterPro"/>
</dbReference>
<feature type="region of interest" description="Disordered" evidence="1">
    <location>
        <begin position="119"/>
        <end position="154"/>
    </location>
</feature>